<dbReference type="EMBL" id="GBXM01026990">
    <property type="protein sequence ID" value="JAH81587.1"/>
    <property type="molecule type" value="Transcribed_RNA"/>
</dbReference>
<accession>A0A0E9VU67</accession>
<evidence type="ECO:0000313" key="1">
    <source>
        <dbReference type="EMBL" id="JAH81587.1"/>
    </source>
</evidence>
<organism evidence="1">
    <name type="scientific">Anguilla anguilla</name>
    <name type="common">European freshwater eel</name>
    <name type="synonym">Muraena anguilla</name>
    <dbReference type="NCBI Taxonomy" id="7936"/>
    <lineage>
        <taxon>Eukaryota</taxon>
        <taxon>Metazoa</taxon>
        <taxon>Chordata</taxon>
        <taxon>Craniata</taxon>
        <taxon>Vertebrata</taxon>
        <taxon>Euteleostomi</taxon>
        <taxon>Actinopterygii</taxon>
        <taxon>Neopterygii</taxon>
        <taxon>Teleostei</taxon>
        <taxon>Anguilliformes</taxon>
        <taxon>Anguillidae</taxon>
        <taxon>Anguilla</taxon>
    </lineage>
</organism>
<reference evidence="1" key="2">
    <citation type="journal article" date="2015" name="Fish Shellfish Immunol.">
        <title>Early steps in the European eel (Anguilla anguilla)-Vibrio vulnificus interaction in the gills: Role of the RtxA13 toxin.</title>
        <authorList>
            <person name="Callol A."/>
            <person name="Pajuelo D."/>
            <person name="Ebbesson L."/>
            <person name="Teles M."/>
            <person name="MacKenzie S."/>
            <person name="Amaro C."/>
        </authorList>
    </citation>
    <scope>NUCLEOTIDE SEQUENCE</scope>
</reference>
<sequence>MYSIFCKTTDMRWRTT</sequence>
<proteinExistence type="predicted"/>
<dbReference type="AlphaFoldDB" id="A0A0E9VU67"/>
<reference evidence="1" key="1">
    <citation type="submission" date="2014-11" db="EMBL/GenBank/DDBJ databases">
        <authorList>
            <person name="Amaro Gonzalez C."/>
        </authorList>
    </citation>
    <scope>NUCLEOTIDE SEQUENCE</scope>
</reference>
<protein>
    <submittedName>
        <fullName evidence="1">Uncharacterized protein</fullName>
    </submittedName>
</protein>
<name>A0A0E9VU67_ANGAN</name>